<dbReference type="AlphaFoldDB" id="A0A067MHC8"/>
<protein>
    <submittedName>
        <fullName evidence="1">Uncharacterized protein</fullName>
    </submittedName>
</protein>
<proteinExistence type="predicted"/>
<organism evidence="1 2">
    <name type="scientific">Botryobasidium botryosum (strain FD-172 SS1)</name>
    <dbReference type="NCBI Taxonomy" id="930990"/>
    <lineage>
        <taxon>Eukaryota</taxon>
        <taxon>Fungi</taxon>
        <taxon>Dikarya</taxon>
        <taxon>Basidiomycota</taxon>
        <taxon>Agaricomycotina</taxon>
        <taxon>Agaricomycetes</taxon>
        <taxon>Cantharellales</taxon>
        <taxon>Botryobasidiaceae</taxon>
        <taxon>Botryobasidium</taxon>
    </lineage>
</organism>
<evidence type="ECO:0000313" key="1">
    <source>
        <dbReference type="EMBL" id="KDQ14919.1"/>
    </source>
</evidence>
<dbReference type="HOGENOM" id="CLU_2704499_0_0_1"/>
<gene>
    <name evidence="1" type="ORF">BOTBODRAFT_333007</name>
</gene>
<dbReference type="InParanoid" id="A0A067MHC8"/>
<sequence length="73" mass="7782">MEFWIEASALDVHGEPGLGREQYEAEGPQVSEQELIIAGDFGGKGVGEREDCVKPAVDCGGARAVRCGRFNGE</sequence>
<reference evidence="2" key="1">
    <citation type="journal article" date="2014" name="Proc. Natl. Acad. Sci. U.S.A.">
        <title>Extensive sampling of basidiomycete genomes demonstrates inadequacy of the white-rot/brown-rot paradigm for wood decay fungi.</title>
        <authorList>
            <person name="Riley R."/>
            <person name="Salamov A.A."/>
            <person name="Brown D.W."/>
            <person name="Nagy L.G."/>
            <person name="Floudas D."/>
            <person name="Held B.W."/>
            <person name="Levasseur A."/>
            <person name="Lombard V."/>
            <person name="Morin E."/>
            <person name="Otillar R."/>
            <person name="Lindquist E.A."/>
            <person name="Sun H."/>
            <person name="LaButti K.M."/>
            <person name="Schmutz J."/>
            <person name="Jabbour D."/>
            <person name="Luo H."/>
            <person name="Baker S.E."/>
            <person name="Pisabarro A.G."/>
            <person name="Walton J.D."/>
            <person name="Blanchette R.A."/>
            <person name="Henrissat B."/>
            <person name="Martin F."/>
            <person name="Cullen D."/>
            <person name="Hibbett D.S."/>
            <person name="Grigoriev I.V."/>
        </authorList>
    </citation>
    <scope>NUCLEOTIDE SEQUENCE [LARGE SCALE GENOMIC DNA]</scope>
    <source>
        <strain evidence="2">FD-172 SS1</strain>
    </source>
</reference>
<dbReference type="EMBL" id="KL198035">
    <property type="protein sequence ID" value="KDQ14919.1"/>
    <property type="molecule type" value="Genomic_DNA"/>
</dbReference>
<keyword evidence="2" id="KW-1185">Reference proteome</keyword>
<accession>A0A067MHC8</accession>
<name>A0A067MHC8_BOTB1</name>
<evidence type="ECO:0000313" key="2">
    <source>
        <dbReference type="Proteomes" id="UP000027195"/>
    </source>
</evidence>
<dbReference type="Proteomes" id="UP000027195">
    <property type="component" value="Unassembled WGS sequence"/>
</dbReference>